<keyword evidence="2" id="KW-0548">Nucleotidyltransferase</keyword>
<dbReference type="EMBL" id="OIVN01006170">
    <property type="protein sequence ID" value="SPD26876.1"/>
    <property type="molecule type" value="Genomic_DNA"/>
</dbReference>
<dbReference type="PANTHER" id="PTHR37984:SF5">
    <property type="entry name" value="PROTEIN NYNRIN-LIKE"/>
    <property type="match status" value="1"/>
</dbReference>
<dbReference type="InterPro" id="IPR000477">
    <property type="entry name" value="RT_dom"/>
</dbReference>
<feature type="domain" description="Reverse transcriptase" evidence="8">
    <location>
        <begin position="234"/>
        <end position="413"/>
    </location>
</feature>
<dbReference type="InterPro" id="IPR000953">
    <property type="entry name" value="Chromo/chromo_shadow_dom"/>
</dbReference>
<proteinExistence type="predicted"/>
<dbReference type="CDD" id="cd09274">
    <property type="entry name" value="RNase_HI_RT_Ty3"/>
    <property type="match status" value="1"/>
</dbReference>
<dbReference type="InterPro" id="IPR056924">
    <property type="entry name" value="SH3_Tf2-1"/>
</dbReference>
<gene>
    <name evidence="9" type="ORF">FSB_LOCUS54758</name>
</gene>
<dbReference type="AlphaFoldDB" id="A0A2N9IMR6"/>
<feature type="domain" description="Chromo" evidence="7">
    <location>
        <begin position="825"/>
        <end position="878"/>
    </location>
</feature>
<dbReference type="GO" id="GO:0003676">
    <property type="term" value="F:nucleic acid binding"/>
    <property type="evidence" value="ECO:0007669"/>
    <property type="project" value="InterPro"/>
</dbReference>
<evidence type="ECO:0000259" key="7">
    <source>
        <dbReference type="PROSITE" id="PS50013"/>
    </source>
</evidence>
<evidence type="ECO:0000313" key="9">
    <source>
        <dbReference type="EMBL" id="SPD26876.1"/>
    </source>
</evidence>
<dbReference type="Pfam" id="PF03732">
    <property type="entry name" value="Retrotrans_gag"/>
    <property type="match status" value="1"/>
</dbReference>
<dbReference type="InterPro" id="IPR012337">
    <property type="entry name" value="RNaseH-like_sf"/>
</dbReference>
<dbReference type="SUPFAM" id="SSF56672">
    <property type="entry name" value="DNA/RNA polymerases"/>
    <property type="match status" value="1"/>
</dbReference>
<evidence type="ECO:0000256" key="1">
    <source>
        <dbReference type="ARBA" id="ARBA00022679"/>
    </source>
</evidence>
<dbReference type="CDD" id="cd01647">
    <property type="entry name" value="RT_LTR"/>
    <property type="match status" value="1"/>
</dbReference>
<dbReference type="CDD" id="cd00024">
    <property type="entry name" value="CD_CSD"/>
    <property type="match status" value="1"/>
</dbReference>
<keyword evidence="1" id="KW-0808">Transferase</keyword>
<keyword evidence="4" id="KW-0255">Endonuclease</keyword>
<evidence type="ECO:0000256" key="3">
    <source>
        <dbReference type="ARBA" id="ARBA00022722"/>
    </source>
</evidence>
<dbReference type="SMART" id="SM00298">
    <property type="entry name" value="CHROMO"/>
    <property type="match status" value="1"/>
</dbReference>
<evidence type="ECO:0000256" key="4">
    <source>
        <dbReference type="ARBA" id="ARBA00022759"/>
    </source>
</evidence>
<dbReference type="Gene3D" id="3.30.420.10">
    <property type="entry name" value="Ribonuclease H-like superfamily/Ribonuclease H"/>
    <property type="match status" value="1"/>
</dbReference>
<dbReference type="PANTHER" id="PTHR37984">
    <property type="entry name" value="PROTEIN CBG26694"/>
    <property type="match status" value="1"/>
</dbReference>
<dbReference type="InterPro" id="IPR023780">
    <property type="entry name" value="Chromo_domain"/>
</dbReference>
<dbReference type="Gene3D" id="3.30.70.270">
    <property type="match status" value="2"/>
</dbReference>
<keyword evidence="6" id="KW-0695">RNA-directed DNA polymerase</keyword>
<dbReference type="Pfam" id="PF00385">
    <property type="entry name" value="Chromo"/>
    <property type="match status" value="1"/>
</dbReference>
<dbReference type="Pfam" id="PF00078">
    <property type="entry name" value="RVT_1"/>
    <property type="match status" value="1"/>
</dbReference>
<dbReference type="SUPFAM" id="SSF53098">
    <property type="entry name" value="Ribonuclease H-like"/>
    <property type="match status" value="1"/>
</dbReference>
<dbReference type="Pfam" id="PF24626">
    <property type="entry name" value="SH3_Tf2-1"/>
    <property type="match status" value="1"/>
</dbReference>
<dbReference type="GO" id="GO:0003964">
    <property type="term" value="F:RNA-directed DNA polymerase activity"/>
    <property type="evidence" value="ECO:0007669"/>
    <property type="project" value="UniProtKB-KW"/>
</dbReference>
<dbReference type="InterPro" id="IPR041373">
    <property type="entry name" value="RT_RNaseH"/>
</dbReference>
<dbReference type="Gene3D" id="2.40.50.40">
    <property type="match status" value="1"/>
</dbReference>
<dbReference type="GO" id="GO:0016787">
    <property type="term" value="F:hydrolase activity"/>
    <property type="evidence" value="ECO:0007669"/>
    <property type="project" value="UniProtKB-KW"/>
</dbReference>
<dbReference type="Pfam" id="PF17917">
    <property type="entry name" value="RT_RNaseH"/>
    <property type="match status" value="1"/>
</dbReference>
<evidence type="ECO:0000256" key="5">
    <source>
        <dbReference type="ARBA" id="ARBA00022801"/>
    </source>
</evidence>
<protein>
    <recommendedName>
        <fullName evidence="10">Reverse transcriptase</fullName>
    </recommendedName>
</protein>
<dbReference type="InterPro" id="IPR043502">
    <property type="entry name" value="DNA/RNA_pol_sf"/>
</dbReference>
<evidence type="ECO:0000256" key="2">
    <source>
        <dbReference type="ARBA" id="ARBA00022695"/>
    </source>
</evidence>
<name>A0A2N9IMR6_FAGSY</name>
<dbReference type="SUPFAM" id="SSF54160">
    <property type="entry name" value="Chromo domain-like"/>
    <property type="match status" value="1"/>
</dbReference>
<organism evidence="9">
    <name type="scientific">Fagus sylvatica</name>
    <name type="common">Beechnut</name>
    <dbReference type="NCBI Taxonomy" id="28930"/>
    <lineage>
        <taxon>Eukaryota</taxon>
        <taxon>Viridiplantae</taxon>
        <taxon>Streptophyta</taxon>
        <taxon>Embryophyta</taxon>
        <taxon>Tracheophyta</taxon>
        <taxon>Spermatophyta</taxon>
        <taxon>Magnoliopsida</taxon>
        <taxon>eudicotyledons</taxon>
        <taxon>Gunneridae</taxon>
        <taxon>Pentapetalae</taxon>
        <taxon>rosids</taxon>
        <taxon>fabids</taxon>
        <taxon>Fagales</taxon>
        <taxon>Fagaceae</taxon>
        <taxon>Fagus</taxon>
    </lineage>
</organism>
<dbReference type="GO" id="GO:0004519">
    <property type="term" value="F:endonuclease activity"/>
    <property type="evidence" value="ECO:0007669"/>
    <property type="project" value="UniProtKB-KW"/>
</dbReference>
<dbReference type="InterPro" id="IPR043128">
    <property type="entry name" value="Rev_trsase/Diguanyl_cyclase"/>
</dbReference>
<reference evidence="9" key="1">
    <citation type="submission" date="2018-02" db="EMBL/GenBank/DDBJ databases">
        <authorList>
            <person name="Cohen D.B."/>
            <person name="Kent A.D."/>
        </authorList>
    </citation>
    <scope>NUCLEOTIDE SEQUENCE</scope>
</reference>
<keyword evidence="5" id="KW-0378">Hydrolase</keyword>
<dbReference type="PROSITE" id="PS50878">
    <property type="entry name" value="RT_POL"/>
    <property type="match status" value="1"/>
</dbReference>
<dbReference type="Gene3D" id="3.10.10.10">
    <property type="entry name" value="HIV Type 1 Reverse Transcriptase, subunit A, domain 1"/>
    <property type="match status" value="1"/>
</dbReference>
<dbReference type="InterPro" id="IPR005162">
    <property type="entry name" value="Retrotrans_gag_dom"/>
</dbReference>
<dbReference type="InterPro" id="IPR050951">
    <property type="entry name" value="Retrovirus_Pol_polyprotein"/>
</dbReference>
<dbReference type="InterPro" id="IPR016197">
    <property type="entry name" value="Chromo-like_dom_sf"/>
</dbReference>
<sequence length="922" mass="107170">MKQHLLRNYLPPTYRGALLEKWNNLRQGHRSMTDYLEQFQEYKRRCQIVEEEVVTLDRFKRGLNDDLRRELIIRGVTSLDQAYELARNCELAAKSFFVRRSDTCNSTTYPQSSEDGKEDDMEELVYDPNVEGIQDDREEWEDEPNYQGCIRAISPHTVIFEDHPDVPRMNVVRCALAQQRDNTNWQRIPNHLPPMRDIQHAIDFVPGATLPNLPHYRLNPTSHAELQRQVDAFLQKGFIRESLSPCTVPTLLTPKKDGTWRMCVDSCAINKITVKYHFPIPRLDDMLDMMAGARIFSKIDLKSRYHQIRVRSGDEWKTAFKTKDGLYEWMVMPFGLSNAPSTFMRVMTQVLKPFMGKFLVVYFDDILIYNKSKAQHFDHLTQVCIALRKESLYGNLKKCSFFTDIVIFLGFIVSSAGVSPDPQKVQSVMDWPQPKNIHDQGEFKWTNAATKAFTEIKKKLTEAPIMRLPDFTKPFEVECDASSLGIEEVLSQERHPVAYFSEKLNDAKLKYSTYDKEFYAIVRSLWHWQHYLLPHEFVIYSDHEALRYLQSQKHLNFRHGQWVEFLQRYSFVVKHRAGIENKVAETLSRRLSLLSIMGVETLWHLVDTKLKFSTAFHRQTDGQTEVVNRSLGNLLRCLMGEANRNWDLILPTAQLAYNSFANRTISISPFEVVHGYPPRKPLDLLPMSPYVRVSESTEAFAQHLHNLHHEIRNKIQASNFQYKIHADTRQRHMEFQVGDYVMIRVRLERFPSGSIKKLQARSVGPFKILKWVGPNAYLLDLPPDYGINSTFNIKDLVAFDEPLPNPIDIPLPIPTPLNLPYALKEHIDAILDEKIVSTRDGGVQRFLVRWQGHPTSDCTWITRDELQQLDPDLLEYYQSYPSLHSTGSSSSQPEGIGADIRYKQTYKRRLKKKTALPVALWL</sequence>
<accession>A0A2N9IMR6</accession>
<evidence type="ECO:0008006" key="10">
    <source>
        <dbReference type="Google" id="ProtNLM"/>
    </source>
</evidence>
<evidence type="ECO:0000256" key="6">
    <source>
        <dbReference type="ARBA" id="ARBA00022918"/>
    </source>
</evidence>
<evidence type="ECO:0000259" key="8">
    <source>
        <dbReference type="PROSITE" id="PS50878"/>
    </source>
</evidence>
<keyword evidence="3" id="KW-0540">Nuclease</keyword>
<dbReference type="InterPro" id="IPR036397">
    <property type="entry name" value="RNaseH_sf"/>
</dbReference>
<dbReference type="PROSITE" id="PS50013">
    <property type="entry name" value="CHROMO_2"/>
    <property type="match status" value="1"/>
</dbReference>